<comment type="caution">
    <text evidence="8">The sequence shown here is derived from an EMBL/GenBank/DDBJ whole genome shotgun (WGS) entry which is preliminary data.</text>
</comment>
<dbReference type="CDD" id="cd00146">
    <property type="entry name" value="PKD"/>
    <property type="match status" value="1"/>
</dbReference>
<dbReference type="RefSeq" id="WP_126759049.1">
    <property type="nucleotide sequence ID" value="NZ_PIPZ01000001.1"/>
</dbReference>
<dbReference type="PROSITE" id="PS50853">
    <property type="entry name" value="FN3"/>
    <property type="match status" value="1"/>
</dbReference>
<evidence type="ECO:0000256" key="2">
    <source>
        <dbReference type="ARBA" id="ARBA00022722"/>
    </source>
</evidence>
<dbReference type="InterPro" id="IPR000601">
    <property type="entry name" value="PKD_dom"/>
</dbReference>
<dbReference type="InterPro" id="IPR003961">
    <property type="entry name" value="FN3_dom"/>
</dbReference>
<keyword evidence="4" id="KW-0732">Signal</keyword>
<gene>
    <name evidence="8" type="ORF">CWI76_03970</name>
</gene>
<dbReference type="PANTHER" id="PTHR33607:SF2">
    <property type="entry name" value="ENDONUCLEASE-1"/>
    <property type="match status" value="1"/>
</dbReference>
<organism evidence="8 9">
    <name type="scientific">Pseudidiomarina marina</name>
    <dbReference type="NCBI Taxonomy" id="502366"/>
    <lineage>
        <taxon>Bacteria</taxon>
        <taxon>Pseudomonadati</taxon>
        <taxon>Pseudomonadota</taxon>
        <taxon>Gammaproteobacteria</taxon>
        <taxon>Alteromonadales</taxon>
        <taxon>Idiomarinaceae</taxon>
        <taxon>Pseudidiomarina</taxon>
    </lineage>
</organism>
<dbReference type="InterPro" id="IPR022409">
    <property type="entry name" value="PKD/Chitinase_dom"/>
</dbReference>
<evidence type="ECO:0000259" key="5">
    <source>
        <dbReference type="PROSITE" id="PS50093"/>
    </source>
</evidence>
<dbReference type="InterPro" id="IPR007346">
    <property type="entry name" value="Endonuclease-I"/>
</dbReference>
<dbReference type="PROSITE" id="PS51841">
    <property type="entry name" value="LTD"/>
    <property type="match status" value="1"/>
</dbReference>
<dbReference type="SMART" id="SM00089">
    <property type="entry name" value="PKD"/>
    <property type="match status" value="1"/>
</dbReference>
<dbReference type="InterPro" id="IPR013783">
    <property type="entry name" value="Ig-like_fold"/>
</dbReference>
<evidence type="ECO:0000313" key="9">
    <source>
        <dbReference type="Proteomes" id="UP000288127"/>
    </source>
</evidence>
<dbReference type="InterPro" id="IPR044925">
    <property type="entry name" value="His-Me_finger_sf"/>
</dbReference>
<protein>
    <recommendedName>
        <fullName evidence="10">Endonuclease I</fullName>
    </recommendedName>
</protein>
<evidence type="ECO:0000256" key="4">
    <source>
        <dbReference type="SAM" id="SignalP"/>
    </source>
</evidence>
<dbReference type="SUPFAM" id="SSF49265">
    <property type="entry name" value="Fibronectin type III"/>
    <property type="match status" value="1"/>
</dbReference>
<evidence type="ECO:0000259" key="6">
    <source>
        <dbReference type="PROSITE" id="PS50853"/>
    </source>
</evidence>
<dbReference type="GO" id="GO:0004518">
    <property type="term" value="F:nuclease activity"/>
    <property type="evidence" value="ECO:0007669"/>
    <property type="project" value="UniProtKB-KW"/>
</dbReference>
<dbReference type="InterPro" id="IPR035986">
    <property type="entry name" value="PKD_dom_sf"/>
</dbReference>
<dbReference type="Pfam" id="PF18911">
    <property type="entry name" value="PKD_4"/>
    <property type="match status" value="1"/>
</dbReference>
<dbReference type="Proteomes" id="UP000288127">
    <property type="component" value="Unassembled WGS sequence"/>
</dbReference>
<dbReference type="InterPro" id="IPR001322">
    <property type="entry name" value="Lamin_tail_dom"/>
</dbReference>
<sequence length="821" mass="86417">MSVHSKQGLLKQSLLAVTCFSFYSLTAIAAPPADYYNSVDQTNAQTLQQSLHEIIDDHQRYPYTSSSTDTWDILEAADEDPDNSNNVIDVYKNASYGKVGGGNTLYNREHSWPKSYGFPNDGSSNYAYTDAHHLFISDSSYNSSRSNKPYANCTTACTEKPTEFNNGRGGSSSESNWTEGSFDTGTWETWSGRRGDVARALMYMAVRYEGGTHGVTGFSEPDLILTDDRNLIAQSNQGANISVAYMGLKSVLLQWHQEDPVDDLERRRNDIVYSFQGNRNPFIDHPEFATCVFENICDGSSGGGGDTTAPTAPSYVSASAGSGLIAVAWNQNTESDLAGYHVYRSTIAGSGYSRLTSALVTSAAYDDYSVSGGTTYYYVVTAVDTSGNESVFSNEVIATANGGTQAASVWINEIHYDNDGIDTGEFVEVAGSAGSNLSGWQLVAYNGNGGTAYATANLSGVLADQSDGFGTLSVPMSGLQNGAPDGVALIDAQGNVVQFLSYEGVMTAVDGPAAGQSSQDIGVSETSSTPVGYSLQLSGSGEQYSDFTWQAPQSATAGSVNSGQSFVSSEPVNTPPTAVFNATCTYLECQFDASASSDTDGSIVSYDWNFGDGTTATGALNNHSFSAAGEYSVTLTVSDDAGATDESAALVNVSAPPVTPVVWINEFHYDNKGGDRNEFVEVAGNSGSDLSGWTILGYNGSNGEVYATVALAGVISNQQGGFGTLAFDFAGMQNGSPDGLALIDAQGEVVQFISYEGVMTATSGPAAGMQSEAIGVSETANSSANDSLQLSGSGTQYSDFLWQNPSRSTRGNLNQGQSFGF</sequence>
<evidence type="ECO:0000256" key="3">
    <source>
        <dbReference type="ARBA" id="ARBA00022801"/>
    </source>
</evidence>
<dbReference type="OrthoDB" id="9800417at2"/>
<feature type="signal peptide" evidence="4">
    <location>
        <begin position="1"/>
        <end position="29"/>
    </location>
</feature>
<evidence type="ECO:0000259" key="7">
    <source>
        <dbReference type="PROSITE" id="PS51841"/>
    </source>
</evidence>
<proteinExistence type="inferred from homology"/>
<evidence type="ECO:0008006" key="10">
    <source>
        <dbReference type="Google" id="ProtNLM"/>
    </source>
</evidence>
<reference evidence="9" key="1">
    <citation type="journal article" date="2018" name="Front. Microbiol.">
        <title>Genome-Based Analysis Reveals the Taxonomy and Diversity of the Family Idiomarinaceae.</title>
        <authorList>
            <person name="Liu Y."/>
            <person name="Lai Q."/>
            <person name="Shao Z."/>
        </authorList>
    </citation>
    <scope>NUCLEOTIDE SEQUENCE [LARGE SCALE GENOMIC DNA]</scope>
    <source>
        <strain evidence="9">PIM1</strain>
    </source>
</reference>
<keyword evidence="3" id="KW-0378">Hydrolase</keyword>
<dbReference type="GO" id="GO:0016787">
    <property type="term" value="F:hydrolase activity"/>
    <property type="evidence" value="ECO:0007669"/>
    <property type="project" value="UniProtKB-KW"/>
</dbReference>
<evidence type="ECO:0000313" key="8">
    <source>
        <dbReference type="EMBL" id="RUO61425.1"/>
    </source>
</evidence>
<name>A0A432YKQ9_9GAMM</name>
<dbReference type="EMBL" id="PIPZ01000001">
    <property type="protein sequence ID" value="RUO61425.1"/>
    <property type="molecule type" value="Genomic_DNA"/>
</dbReference>
<dbReference type="CDD" id="cd00063">
    <property type="entry name" value="FN3"/>
    <property type="match status" value="1"/>
</dbReference>
<feature type="domain" description="Fibronectin type-III" evidence="6">
    <location>
        <begin position="309"/>
        <end position="403"/>
    </location>
</feature>
<accession>A0A432YKQ9</accession>
<dbReference type="PANTHER" id="PTHR33607">
    <property type="entry name" value="ENDONUCLEASE-1"/>
    <property type="match status" value="1"/>
</dbReference>
<feature type="domain" description="LTD" evidence="7">
    <location>
        <begin position="401"/>
        <end position="504"/>
    </location>
</feature>
<comment type="similarity">
    <text evidence="1">Belongs to the EndA/NucM nuclease family.</text>
</comment>
<dbReference type="SUPFAM" id="SSF54060">
    <property type="entry name" value="His-Me finger endonucleases"/>
    <property type="match status" value="1"/>
</dbReference>
<dbReference type="AlphaFoldDB" id="A0A432YKQ9"/>
<evidence type="ECO:0000256" key="1">
    <source>
        <dbReference type="ARBA" id="ARBA00006429"/>
    </source>
</evidence>
<dbReference type="Gene3D" id="2.60.40.10">
    <property type="entry name" value="Immunoglobulins"/>
    <property type="match status" value="2"/>
</dbReference>
<feature type="chain" id="PRO_5019283995" description="Endonuclease I" evidence="4">
    <location>
        <begin position="30"/>
        <end position="821"/>
    </location>
</feature>
<dbReference type="SUPFAM" id="SSF49299">
    <property type="entry name" value="PKD domain"/>
    <property type="match status" value="1"/>
</dbReference>
<keyword evidence="9" id="KW-1185">Reference proteome</keyword>
<dbReference type="InterPro" id="IPR036116">
    <property type="entry name" value="FN3_sf"/>
</dbReference>
<keyword evidence="2" id="KW-0540">Nuclease</keyword>
<feature type="domain" description="PKD" evidence="5">
    <location>
        <begin position="587"/>
        <end position="658"/>
    </location>
</feature>
<dbReference type="PROSITE" id="PS50093">
    <property type="entry name" value="PKD"/>
    <property type="match status" value="1"/>
</dbReference>
<dbReference type="Pfam" id="PF04231">
    <property type="entry name" value="Endonuclease_1"/>
    <property type="match status" value="1"/>
</dbReference>